<gene>
    <name evidence="2" type="ORF">PGLA2088_LOCUS4584</name>
</gene>
<dbReference type="AlphaFoldDB" id="A0A813I8I7"/>
<feature type="region of interest" description="Disordered" evidence="1">
    <location>
        <begin position="48"/>
        <end position="77"/>
    </location>
</feature>
<dbReference type="Proteomes" id="UP000626109">
    <property type="component" value="Unassembled WGS sequence"/>
</dbReference>
<dbReference type="InterPro" id="IPR029063">
    <property type="entry name" value="SAM-dependent_MTases_sf"/>
</dbReference>
<name>A0A813I8I7_POLGL</name>
<feature type="compositionally biased region" description="Basic and acidic residues" evidence="1">
    <location>
        <begin position="66"/>
        <end position="76"/>
    </location>
</feature>
<evidence type="ECO:0000313" key="3">
    <source>
        <dbReference type="Proteomes" id="UP000626109"/>
    </source>
</evidence>
<evidence type="ECO:0000313" key="2">
    <source>
        <dbReference type="EMBL" id="CAE8646190.1"/>
    </source>
</evidence>
<accession>A0A813I8I7</accession>
<comment type="caution">
    <text evidence="2">The sequence shown here is derived from an EMBL/GenBank/DDBJ whole genome shotgun (WGS) entry which is preliminary data.</text>
</comment>
<feature type="non-terminal residue" evidence="2">
    <location>
        <position position="1"/>
    </location>
</feature>
<reference evidence="2" key="1">
    <citation type="submission" date="2021-02" db="EMBL/GenBank/DDBJ databases">
        <authorList>
            <person name="Dougan E. K."/>
            <person name="Rhodes N."/>
            <person name="Thang M."/>
            <person name="Chan C."/>
        </authorList>
    </citation>
    <scope>NUCLEOTIDE SEQUENCE</scope>
</reference>
<evidence type="ECO:0000256" key="1">
    <source>
        <dbReference type="SAM" id="MobiDB-lite"/>
    </source>
</evidence>
<dbReference type="Gene3D" id="3.40.50.150">
    <property type="entry name" value="Vaccinia Virus protein VP39"/>
    <property type="match status" value="1"/>
</dbReference>
<proteinExistence type="predicted"/>
<organism evidence="2 3">
    <name type="scientific">Polarella glacialis</name>
    <name type="common">Dinoflagellate</name>
    <dbReference type="NCBI Taxonomy" id="89957"/>
    <lineage>
        <taxon>Eukaryota</taxon>
        <taxon>Sar</taxon>
        <taxon>Alveolata</taxon>
        <taxon>Dinophyceae</taxon>
        <taxon>Suessiales</taxon>
        <taxon>Suessiaceae</taxon>
        <taxon>Polarella</taxon>
    </lineage>
</organism>
<sequence length="527" mass="59730">FFASVGLPRLRVAGFDATLTPLQRAETEKLRRWSGSFDPGLVRDLTFDSVLEPPPSKHAGRQQIPRQERSLEDHLPSDWNQDRISAQMMRWETPAQAWRTTVLPKDLKTALDSGTLLACKRHCAARGGDHWRNKQNNTRELAECCRPAEYCGRIHEKLLTLAEDTATGISTNFGLFKAEHAKLIKTLWPFGQPALLPYFLNALRLLEDTVHFVMLLFSKYSSNPSLQPCLDSKWGQLLRSSSMEMLEVRRNLQRISNSIFWELSATSRYQEANKWSQIGLHTDCLSSGWQLLSDTIVTFKRGLNYASSLRRSSHADGKLFQPVQELSGLGGATSSAMEQGEYGNLALRRSQFEDAWFLDKSVLRFLLRHVFRVDDTVGEFGAFGGHYSAWLNETGLVQAFAFDGIEEASKITNGRVQDLQLGSPFDLGRRFDWVVCLEVAEHLPPEFADILLDNIRRHASQGVIMSWATHDFPNPHHPNTLSEEESTKLIESFGFRQDRVLTEKLRAAAEIDWLKQTIAVYHAVSPT</sequence>
<protein>
    <submittedName>
        <fullName evidence="2">Uncharacterized protein</fullName>
    </submittedName>
</protein>
<dbReference type="EMBL" id="CAJNNW010004198">
    <property type="protein sequence ID" value="CAE8646190.1"/>
    <property type="molecule type" value="Genomic_DNA"/>
</dbReference>
<dbReference type="SUPFAM" id="SSF53335">
    <property type="entry name" value="S-adenosyl-L-methionine-dependent methyltransferases"/>
    <property type="match status" value="1"/>
</dbReference>